<name>A0ABT7C3T2_9MICO</name>
<dbReference type="SUPFAM" id="SSF53383">
    <property type="entry name" value="PLP-dependent transferases"/>
    <property type="match status" value="1"/>
</dbReference>
<reference evidence="5" key="2">
    <citation type="journal article" date="2022" name="Sci. Rep.">
        <title>In silico prediction of the enzymes involved in the degradation of the herbicide molinate by Gulosibacter molinativorax ON4T.</title>
        <authorList>
            <person name="Lopes A.R."/>
            <person name="Bunin E."/>
            <person name="Viana A.T."/>
            <person name="Froufe H."/>
            <person name="Munoz-Merida A."/>
            <person name="Pinho D."/>
            <person name="Figueiredo J."/>
            <person name="Barroso C."/>
            <person name="Vaz-Moreira I."/>
            <person name="Bellanger X."/>
            <person name="Egas C."/>
            <person name="Nunes O.C."/>
        </authorList>
    </citation>
    <scope>NUCLEOTIDE SEQUENCE</scope>
    <source>
        <strain evidence="5">ON4</strain>
    </source>
</reference>
<dbReference type="PANTHER" id="PTHR11808">
    <property type="entry name" value="TRANS-SULFURATION ENZYME FAMILY MEMBER"/>
    <property type="match status" value="1"/>
</dbReference>
<dbReference type="Proteomes" id="UP001170379">
    <property type="component" value="Unassembled WGS sequence"/>
</dbReference>
<evidence type="ECO:0000313" key="6">
    <source>
        <dbReference type="Proteomes" id="UP001170379"/>
    </source>
</evidence>
<keyword evidence="3 4" id="KW-0663">Pyridoxal phosphate</keyword>
<evidence type="ECO:0000256" key="3">
    <source>
        <dbReference type="ARBA" id="ARBA00022898"/>
    </source>
</evidence>
<comment type="caution">
    <text evidence="5">The sequence shown here is derived from an EMBL/GenBank/DDBJ whole genome shotgun (WGS) entry which is preliminary data.</text>
</comment>
<dbReference type="InterPro" id="IPR015422">
    <property type="entry name" value="PyrdxlP-dep_Trfase_small"/>
</dbReference>
<sequence length="385" mass="40353">MSESSISSAHVSVAPEWRPETVTVQAGRPERVAGAAMNPAITLSTTYVHDTERAYGRDGNDGWAAFETAVGALDGGHAVAFSSGLAAATAIADLVPTGGVVVLPGAAYYGVTNLMRRLEAHGRVRVVAVDAGDTDAVIAASRGADLVWLESIANPTMLVADVPAIVEGARANGAMTVVDATFATPLRQRPLAMGADIVMHSATKLIGGHDDALLGIAVCRAPEVAARLSAYRHDFGSVPGGLEPFLALRGLRTLAVRLDKAEANATELAQRLAAHPRVSGVNYPGLVSSPQYELARRVLPEGCGNMLSFELDCTPEQTDEILQGLTLMTHATSLGGVETVIERRTRWDAEIAAGVPMTLCRASIGIEHVEDLWADLVGSIRRVLG</sequence>
<dbReference type="Gene3D" id="3.40.640.10">
    <property type="entry name" value="Type I PLP-dependent aspartate aminotransferase-like (Major domain)"/>
    <property type="match status" value="1"/>
</dbReference>
<dbReference type="EMBL" id="PXVD01000001">
    <property type="protein sequence ID" value="MDJ1369896.1"/>
    <property type="molecule type" value="Genomic_DNA"/>
</dbReference>
<proteinExistence type="inferred from homology"/>
<protein>
    <submittedName>
        <fullName evidence="5">Cystathionine gamma-synthase</fullName>
    </submittedName>
</protein>
<dbReference type="InterPro" id="IPR015421">
    <property type="entry name" value="PyrdxlP-dep_Trfase_major"/>
</dbReference>
<comment type="similarity">
    <text evidence="2 4">Belongs to the trans-sulfuration enzymes family.</text>
</comment>
<dbReference type="InterPro" id="IPR015424">
    <property type="entry name" value="PyrdxlP-dep_Trfase"/>
</dbReference>
<dbReference type="Pfam" id="PF01053">
    <property type="entry name" value="Cys_Met_Meta_PP"/>
    <property type="match status" value="1"/>
</dbReference>
<organism evidence="5 6">
    <name type="scientific">Gulosibacter molinativorax</name>
    <dbReference type="NCBI Taxonomy" id="256821"/>
    <lineage>
        <taxon>Bacteria</taxon>
        <taxon>Bacillati</taxon>
        <taxon>Actinomycetota</taxon>
        <taxon>Actinomycetes</taxon>
        <taxon>Micrococcales</taxon>
        <taxon>Microbacteriaceae</taxon>
        <taxon>Gulosibacter</taxon>
    </lineage>
</organism>
<comment type="cofactor">
    <cofactor evidence="1 4">
        <name>pyridoxal 5'-phosphate</name>
        <dbReference type="ChEBI" id="CHEBI:597326"/>
    </cofactor>
</comment>
<keyword evidence="6" id="KW-1185">Reference proteome</keyword>
<dbReference type="InterPro" id="IPR022357">
    <property type="entry name" value="MIP_CS"/>
</dbReference>
<dbReference type="PROSITE" id="PS00221">
    <property type="entry name" value="MIP"/>
    <property type="match status" value="1"/>
</dbReference>
<evidence type="ECO:0000256" key="2">
    <source>
        <dbReference type="ARBA" id="ARBA00009077"/>
    </source>
</evidence>
<dbReference type="InterPro" id="IPR000277">
    <property type="entry name" value="Cys/Met-Metab_PyrdxlP-dep_enz"/>
</dbReference>
<dbReference type="PIRSF" id="PIRSF001434">
    <property type="entry name" value="CGS"/>
    <property type="match status" value="1"/>
</dbReference>
<dbReference type="PANTHER" id="PTHR11808:SF15">
    <property type="entry name" value="CYSTATHIONINE GAMMA-LYASE"/>
    <property type="match status" value="1"/>
</dbReference>
<dbReference type="Gene3D" id="3.90.1150.10">
    <property type="entry name" value="Aspartate Aminotransferase, domain 1"/>
    <property type="match status" value="1"/>
</dbReference>
<accession>A0ABT7C3T2</accession>
<reference evidence="5" key="1">
    <citation type="submission" date="2018-03" db="EMBL/GenBank/DDBJ databases">
        <authorList>
            <person name="Nunes O.C."/>
            <person name="Lopes A.R."/>
            <person name="Froufe H."/>
            <person name="Munoz-Merida A."/>
            <person name="Barroso C."/>
            <person name="Egas C."/>
        </authorList>
    </citation>
    <scope>NUCLEOTIDE SEQUENCE</scope>
    <source>
        <strain evidence="5">ON4</strain>
    </source>
</reference>
<evidence type="ECO:0000313" key="5">
    <source>
        <dbReference type="EMBL" id="MDJ1369896.1"/>
    </source>
</evidence>
<evidence type="ECO:0000256" key="4">
    <source>
        <dbReference type="RuleBase" id="RU362118"/>
    </source>
</evidence>
<evidence type="ECO:0000256" key="1">
    <source>
        <dbReference type="ARBA" id="ARBA00001933"/>
    </source>
</evidence>
<dbReference type="RefSeq" id="WP_035731259.1">
    <property type="nucleotide sequence ID" value="NZ_CP028426.1"/>
</dbReference>
<gene>
    <name evidence="5" type="ORF">C7K25_00665</name>
</gene>